<proteinExistence type="predicted"/>
<dbReference type="RefSeq" id="WP_121221598.1">
    <property type="nucleotide sequence ID" value="NZ_RBIG01000003.1"/>
</dbReference>
<evidence type="ECO:0000313" key="5">
    <source>
        <dbReference type="Proteomes" id="UP000277424"/>
    </source>
</evidence>
<dbReference type="InterPro" id="IPR016181">
    <property type="entry name" value="Acyl_CoA_acyltransferase"/>
</dbReference>
<dbReference type="SUPFAM" id="SSF55729">
    <property type="entry name" value="Acyl-CoA N-acyltransferases (Nat)"/>
    <property type="match status" value="1"/>
</dbReference>
<keyword evidence="4" id="KW-0687">Ribonucleoprotein</keyword>
<dbReference type="GO" id="GO:0016747">
    <property type="term" value="F:acyltransferase activity, transferring groups other than amino-acyl groups"/>
    <property type="evidence" value="ECO:0007669"/>
    <property type="project" value="InterPro"/>
</dbReference>
<dbReference type="EMBL" id="RBIG01000003">
    <property type="protein sequence ID" value="RKQ68802.1"/>
    <property type="molecule type" value="Genomic_DNA"/>
</dbReference>
<protein>
    <submittedName>
        <fullName evidence="4">Ribosomal protein S18 acetylase RimI-like enzyme</fullName>
    </submittedName>
</protein>
<dbReference type="Proteomes" id="UP000277424">
    <property type="component" value="Unassembled WGS sequence"/>
</dbReference>
<keyword evidence="2" id="KW-0012">Acyltransferase</keyword>
<dbReference type="GO" id="GO:0005840">
    <property type="term" value="C:ribosome"/>
    <property type="evidence" value="ECO:0007669"/>
    <property type="project" value="UniProtKB-KW"/>
</dbReference>
<dbReference type="CDD" id="cd04301">
    <property type="entry name" value="NAT_SF"/>
    <property type="match status" value="1"/>
</dbReference>
<evidence type="ECO:0000256" key="2">
    <source>
        <dbReference type="ARBA" id="ARBA00023315"/>
    </source>
</evidence>
<organism evidence="4 5">
    <name type="scientific">Oceanibaculum indicum</name>
    <dbReference type="NCBI Taxonomy" id="526216"/>
    <lineage>
        <taxon>Bacteria</taxon>
        <taxon>Pseudomonadati</taxon>
        <taxon>Pseudomonadota</taxon>
        <taxon>Alphaproteobacteria</taxon>
        <taxon>Rhodospirillales</taxon>
        <taxon>Oceanibaculaceae</taxon>
        <taxon>Oceanibaculum</taxon>
    </lineage>
</organism>
<comment type="caution">
    <text evidence="4">The sequence shown here is derived from an EMBL/GenBank/DDBJ whole genome shotgun (WGS) entry which is preliminary data.</text>
</comment>
<keyword evidence="4" id="KW-0689">Ribosomal protein</keyword>
<gene>
    <name evidence="4" type="ORF">BCL74_3285</name>
</gene>
<keyword evidence="1" id="KW-0808">Transferase</keyword>
<dbReference type="PANTHER" id="PTHR43877">
    <property type="entry name" value="AMINOALKYLPHOSPHONATE N-ACETYLTRANSFERASE-RELATED-RELATED"/>
    <property type="match status" value="1"/>
</dbReference>
<evidence type="ECO:0000256" key="1">
    <source>
        <dbReference type="ARBA" id="ARBA00022679"/>
    </source>
</evidence>
<dbReference type="OrthoDB" id="9789603at2"/>
<accession>A0A420WD29</accession>
<dbReference type="Gene3D" id="3.40.630.30">
    <property type="match status" value="1"/>
</dbReference>
<dbReference type="AlphaFoldDB" id="A0A420WD29"/>
<evidence type="ECO:0000259" key="3">
    <source>
        <dbReference type="PROSITE" id="PS51186"/>
    </source>
</evidence>
<sequence length="152" mass="16689">MTDILFRDATRADVPEIVRMLADDALGGQRERYEDPLPQAYYDAFAALTAQAGNRIVLAELAGRVVGCAQLLFLPGLSLMGMKRAQIEGVRVDSSTRGHGIGDKLVRHCIELAKQEGCGVMQLTTDKSRADAHRFYERLGFVGSHLGMKLKL</sequence>
<evidence type="ECO:0000313" key="4">
    <source>
        <dbReference type="EMBL" id="RKQ68802.1"/>
    </source>
</evidence>
<reference evidence="4 5" key="1">
    <citation type="submission" date="2018-10" db="EMBL/GenBank/DDBJ databases">
        <title>Comparative analysis of microorganisms from saline springs in Andes Mountain Range, Colombia.</title>
        <authorList>
            <person name="Rubin E."/>
        </authorList>
    </citation>
    <scope>NUCLEOTIDE SEQUENCE [LARGE SCALE GENOMIC DNA]</scope>
    <source>
        <strain evidence="4 5">USBA 36</strain>
    </source>
</reference>
<feature type="domain" description="N-acetyltransferase" evidence="3">
    <location>
        <begin position="4"/>
        <end position="152"/>
    </location>
</feature>
<name>A0A420WD29_9PROT</name>
<dbReference type="PROSITE" id="PS51186">
    <property type="entry name" value="GNAT"/>
    <property type="match status" value="1"/>
</dbReference>
<dbReference type="Pfam" id="PF00583">
    <property type="entry name" value="Acetyltransf_1"/>
    <property type="match status" value="1"/>
</dbReference>
<dbReference type="InterPro" id="IPR000182">
    <property type="entry name" value="GNAT_dom"/>
</dbReference>
<dbReference type="InterPro" id="IPR050832">
    <property type="entry name" value="Bact_Acetyltransf"/>
</dbReference>